<proteinExistence type="predicted"/>
<name>A0A026X425_OOCBI</name>
<evidence type="ECO:0000313" key="2">
    <source>
        <dbReference type="Proteomes" id="UP000053097"/>
    </source>
</evidence>
<dbReference type="AlphaFoldDB" id="A0A026X425"/>
<dbReference type="EMBL" id="KK107031">
    <property type="protein sequence ID" value="EZA62109.1"/>
    <property type="molecule type" value="Genomic_DNA"/>
</dbReference>
<keyword evidence="2" id="KW-1185">Reference proteome</keyword>
<gene>
    <name evidence="1" type="ORF">X777_05436</name>
</gene>
<sequence length="75" mass="8792">MRVGSFEPHGEPECAKFSRLVSNGYNHYLSNVTHFDSEEDEWFSVKAANPVFFVRSYGIDRNDSITMIRFHRHQP</sequence>
<dbReference type="Proteomes" id="UP000053097">
    <property type="component" value="Unassembled WGS sequence"/>
</dbReference>
<reference evidence="1 2" key="1">
    <citation type="journal article" date="2014" name="Curr. Biol.">
        <title>The genome of the clonal raider ant Cerapachys biroi.</title>
        <authorList>
            <person name="Oxley P.R."/>
            <person name="Ji L."/>
            <person name="Fetter-Pruneda I."/>
            <person name="McKenzie S.K."/>
            <person name="Li C."/>
            <person name="Hu H."/>
            <person name="Zhang G."/>
            <person name="Kronauer D.J."/>
        </authorList>
    </citation>
    <scope>NUCLEOTIDE SEQUENCE [LARGE SCALE GENOMIC DNA]</scope>
</reference>
<evidence type="ECO:0000313" key="1">
    <source>
        <dbReference type="EMBL" id="EZA62109.1"/>
    </source>
</evidence>
<organism evidence="1 2">
    <name type="scientific">Ooceraea biroi</name>
    <name type="common">Clonal raider ant</name>
    <name type="synonym">Cerapachys biroi</name>
    <dbReference type="NCBI Taxonomy" id="2015173"/>
    <lineage>
        <taxon>Eukaryota</taxon>
        <taxon>Metazoa</taxon>
        <taxon>Ecdysozoa</taxon>
        <taxon>Arthropoda</taxon>
        <taxon>Hexapoda</taxon>
        <taxon>Insecta</taxon>
        <taxon>Pterygota</taxon>
        <taxon>Neoptera</taxon>
        <taxon>Endopterygota</taxon>
        <taxon>Hymenoptera</taxon>
        <taxon>Apocrita</taxon>
        <taxon>Aculeata</taxon>
        <taxon>Formicoidea</taxon>
        <taxon>Formicidae</taxon>
        <taxon>Dorylinae</taxon>
        <taxon>Ooceraea</taxon>
    </lineage>
</organism>
<protein>
    <submittedName>
        <fullName evidence="1">Uncharacterized protein</fullName>
    </submittedName>
</protein>
<accession>A0A026X425</accession>